<sequence>MRGNLDGRPPSATKTAPASSMVGLVDYDSQVPVGATPAPDWLLNGIVYANGIKESRLNFHTWRIHSLINLLYNDSKDCALKKRAEQFVPCGLDFGRPSPGFTRFRKHRFHSSLDNTRRFYPHVLNVDGFFTAKDLFMQMG</sequence>
<dbReference type="EMBL" id="JAJJMB010012369">
    <property type="protein sequence ID" value="KAI3877675.1"/>
    <property type="molecule type" value="Genomic_DNA"/>
</dbReference>
<evidence type="ECO:0000313" key="1">
    <source>
        <dbReference type="EMBL" id="KAI3877675.1"/>
    </source>
</evidence>
<reference evidence="1" key="1">
    <citation type="submission" date="2022-04" db="EMBL/GenBank/DDBJ databases">
        <title>A functionally conserved STORR gene fusion in Papaver species that diverged 16.8 million years ago.</title>
        <authorList>
            <person name="Catania T."/>
        </authorList>
    </citation>
    <scope>NUCLEOTIDE SEQUENCE</scope>
    <source>
        <strain evidence="1">S-188037</strain>
    </source>
</reference>
<organism evidence="1 2">
    <name type="scientific">Papaver atlanticum</name>
    <dbReference type="NCBI Taxonomy" id="357466"/>
    <lineage>
        <taxon>Eukaryota</taxon>
        <taxon>Viridiplantae</taxon>
        <taxon>Streptophyta</taxon>
        <taxon>Embryophyta</taxon>
        <taxon>Tracheophyta</taxon>
        <taxon>Spermatophyta</taxon>
        <taxon>Magnoliopsida</taxon>
        <taxon>Ranunculales</taxon>
        <taxon>Papaveraceae</taxon>
        <taxon>Papaveroideae</taxon>
        <taxon>Papaver</taxon>
    </lineage>
</organism>
<protein>
    <submittedName>
        <fullName evidence="1">Uncharacterized protein</fullName>
    </submittedName>
</protein>
<accession>A0AAD4SAB9</accession>
<name>A0AAD4SAB9_9MAGN</name>
<evidence type="ECO:0000313" key="2">
    <source>
        <dbReference type="Proteomes" id="UP001202328"/>
    </source>
</evidence>
<keyword evidence="2" id="KW-1185">Reference proteome</keyword>
<proteinExistence type="predicted"/>
<dbReference type="Proteomes" id="UP001202328">
    <property type="component" value="Unassembled WGS sequence"/>
</dbReference>
<comment type="caution">
    <text evidence="1">The sequence shown here is derived from an EMBL/GenBank/DDBJ whole genome shotgun (WGS) entry which is preliminary data.</text>
</comment>
<dbReference type="AlphaFoldDB" id="A0AAD4SAB9"/>
<gene>
    <name evidence="1" type="ORF">MKW98_020156</name>
</gene>